<evidence type="ECO:0000313" key="2">
    <source>
        <dbReference type="EMBL" id="CAK0874470.1"/>
    </source>
</evidence>
<reference evidence="2" key="1">
    <citation type="submission" date="2023-10" db="EMBL/GenBank/DDBJ databases">
        <authorList>
            <person name="Chen Y."/>
            <person name="Shah S."/>
            <person name="Dougan E. K."/>
            <person name="Thang M."/>
            <person name="Chan C."/>
        </authorList>
    </citation>
    <scope>NUCLEOTIDE SEQUENCE [LARGE SCALE GENOMIC DNA]</scope>
</reference>
<gene>
    <name evidence="2" type="ORF">PCOR1329_LOCUS59369</name>
</gene>
<feature type="region of interest" description="Disordered" evidence="1">
    <location>
        <begin position="65"/>
        <end position="109"/>
    </location>
</feature>
<name>A0ABN9VQM6_9DINO</name>
<dbReference type="Proteomes" id="UP001189429">
    <property type="component" value="Unassembled WGS sequence"/>
</dbReference>
<proteinExistence type="predicted"/>
<evidence type="ECO:0000313" key="3">
    <source>
        <dbReference type="Proteomes" id="UP001189429"/>
    </source>
</evidence>
<evidence type="ECO:0000256" key="1">
    <source>
        <dbReference type="SAM" id="MobiDB-lite"/>
    </source>
</evidence>
<feature type="region of interest" description="Disordered" evidence="1">
    <location>
        <begin position="1"/>
        <end position="29"/>
    </location>
</feature>
<accession>A0ABN9VQM6</accession>
<keyword evidence="3" id="KW-1185">Reference proteome</keyword>
<organism evidence="2 3">
    <name type="scientific">Prorocentrum cordatum</name>
    <dbReference type="NCBI Taxonomy" id="2364126"/>
    <lineage>
        <taxon>Eukaryota</taxon>
        <taxon>Sar</taxon>
        <taxon>Alveolata</taxon>
        <taxon>Dinophyceae</taxon>
        <taxon>Prorocentrales</taxon>
        <taxon>Prorocentraceae</taxon>
        <taxon>Prorocentrum</taxon>
    </lineage>
</organism>
<comment type="caution">
    <text evidence="2">The sequence shown here is derived from an EMBL/GenBank/DDBJ whole genome shotgun (WGS) entry which is preliminary data.</text>
</comment>
<feature type="compositionally biased region" description="Basic and acidic residues" evidence="1">
    <location>
        <begin position="74"/>
        <end position="84"/>
    </location>
</feature>
<feature type="non-terminal residue" evidence="2">
    <location>
        <position position="1"/>
    </location>
</feature>
<protein>
    <submittedName>
        <fullName evidence="2">Uncharacterized protein</fullName>
    </submittedName>
</protein>
<sequence>PPRTLLPSHIHSPMALNSFTTAARARPRRESEIRRLYNDQRWDATARQSRSQNYKRLWGRRGPLVRSACTSGGQEERERSRNEETEAEEVEAEETDAEGMEAEEAPSKAPPLLRVRRYCSLTSADGLEGTRLGRAVCR</sequence>
<dbReference type="EMBL" id="CAUYUJ010017397">
    <property type="protein sequence ID" value="CAK0874470.1"/>
    <property type="molecule type" value="Genomic_DNA"/>
</dbReference>
<feature type="compositionally biased region" description="Acidic residues" evidence="1">
    <location>
        <begin position="85"/>
        <end position="104"/>
    </location>
</feature>